<proteinExistence type="predicted"/>
<organism evidence="10 11">
    <name type="scientific">Stenotrophomonas daejeonensis</name>
    <dbReference type="NCBI Taxonomy" id="659018"/>
    <lineage>
        <taxon>Bacteria</taxon>
        <taxon>Pseudomonadati</taxon>
        <taxon>Pseudomonadota</taxon>
        <taxon>Gammaproteobacteria</taxon>
        <taxon>Lysobacterales</taxon>
        <taxon>Lysobacteraceae</taxon>
        <taxon>Stenotrophomonas</taxon>
    </lineage>
</organism>
<keyword evidence="11" id="KW-1185">Reference proteome</keyword>
<sequence length="346" mass="37248">MDAAHAAPSLEQLATPLVWTGTDGRIAGATPAFCRWLGVSVRRLLGQPLASLEVQDDALASRLLAPDAETIRLPRLALALPGEAPRFADGWLSAREGGWLLEAHPVDEFPTADPAQVLPGAFSAALKGLAHELRNPLAGLKGAAQLLARRAHGRDVEERELVELIGVEIERLNTLLEQLLSPAPPRPHAPLNIHAALERVLRLVESEAGWSLQLQRDYDPSIPELPGDGDRLTQALLNLVRNAIQAGATRITLRTRVEHGLRIAEQLHPLALRLEVADDGRGVPEELAEHLFLPLVSGRAEGTGLGLALAQQVAREHRGTLSYRSRPGHTVFTVLLPLPGVETGDA</sequence>
<dbReference type="CDD" id="cd00082">
    <property type="entry name" value="HisKA"/>
    <property type="match status" value="1"/>
</dbReference>
<keyword evidence="7" id="KW-0067">ATP-binding</keyword>
<dbReference type="GO" id="GO:0000155">
    <property type="term" value="F:phosphorelay sensor kinase activity"/>
    <property type="evidence" value="ECO:0007669"/>
    <property type="project" value="InterPro"/>
</dbReference>
<evidence type="ECO:0000256" key="3">
    <source>
        <dbReference type="ARBA" id="ARBA00022553"/>
    </source>
</evidence>
<dbReference type="RefSeq" id="WP_057640194.1">
    <property type="nucleotide sequence ID" value="NZ_LDJP01000025.1"/>
</dbReference>
<dbReference type="PROSITE" id="PS50109">
    <property type="entry name" value="HIS_KIN"/>
    <property type="match status" value="1"/>
</dbReference>
<feature type="domain" description="Histidine kinase" evidence="9">
    <location>
        <begin position="128"/>
        <end position="340"/>
    </location>
</feature>
<evidence type="ECO:0000313" key="11">
    <source>
        <dbReference type="Proteomes" id="UP000050940"/>
    </source>
</evidence>
<dbReference type="SUPFAM" id="SSF55785">
    <property type="entry name" value="PYP-like sensor domain (PAS domain)"/>
    <property type="match status" value="1"/>
</dbReference>
<evidence type="ECO:0000256" key="8">
    <source>
        <dbReference type="ARBA" id="ARBA00023012"/>
    </source>
</evidence>
<keyword evidence="4" id="KW-0808">Transferase</keyword>
<dbReference type="PRINTS" id="PR00344">
    <property type="entry name" value="BCTRLSENSOR"/>
</dbReference>
<dbReference type="PATRIC" id="fig|659018.3.peg.946"/>
<dbReference type="InterPro" id="IPR036890">
    <property type="entry name" value="HATPase_C_sf"/>
</dbReference>
<dbReference type="SMART" id="SM00388">
    <property type="entry name" value="HisKA"/>
    <property type="match status" value="1"/>
</dbReference>
<gene>
    <name evidence="10" type="ORF">ABB34_05200</name>
</gene>
<dbReference type="AlphaFoldDB" id="A0A0R0DYS3"/>
<evidence type="ECO:0000256" key="2">
    <source>
        <dbReference type="ARBA" id="ARBA00012438"/>
    </source>
</evidence>
<dbReference type="PANTHER" id="PTHR43065:SF16">
    <property type="entry name" value="SENSORY HISTIDINE KINASE_PHOSPHATASE NTRB"/>
    <property type="match status" value="1"/>
</dbReference>
<evidence type="ECO:0000256" key="6">
    <source>
        <dbReference type="ARBA" id="ARBA00022777"/>
    </source>
</evidence>
<comment type="caution">
    <text evidence="10">The sequence shown here is derived from an EMBL/GenBank/DDBJ whole genome shotgun (WGS) entry which is preliminary data.</text>
</comment>
<dbReference type="PANTHER" id="PTHR43065">
    <property type="entry name" value="SENSOR HISTIDINE KINASE"/>
    <property type="match status" value="1"/>
</dbReference>
<keyword evidence="5" id="KW-0547">Nucleotide-binding</keyword>
<accession>A0A0R0DYS3</accession>
<dbReference type="GO" id="GO:0005524">
    <property type="term" value="F:ATP binding"/>
    <property type="evidence" value="ECO:0007669"/>
    <property type="project" value="UniProtKB-KW"/>
</dbReference>
<dbReference type="Gene3D" id="1.10.287.130">
    <property type="match status" value="1"/>
</dbReference>
<dbReference type="SUPFAM" id="SSF55874">
    <property type="entry name" value="ATPase domain of HSP90 chaperone/DNA topoisomerase II/histidine kinase"/>
    <property type="match status" value="1"/>
</dbReference>
<keyword evidence="3" id="KW-0597">Phosphoprotein</keyword>
<dbReference type="InterPro" id="IPR035965">
    <property type="entry name" value="PAS-like_dom_sf"/>
</dbReference>
<dbReference type="Pfam" id="PF02518">
    <property type="entry name" value="HATPase_c"/>
    <property type="match status" value="1"/>
</dbReference>
<dbReference type="SMART" id="SM00387">
    <property type="entry name" value="HATPase_c"/>
    <property type="match status" value="1"/>
</dbReference>
<protein>
    <recommendedName>
        <fullName evidence="2">histidine kinase</fullName>
        <ecNumber evidence="2">2.7.13.3</ecNumber>
    </recommendedName>
</protein>
<name>A0A0R0DYS3_9GAMM</name>
<evidence type="ECO:0000256" key="1">
    <source>
        <dbReference type="ARBA" id="ARBA00000085"/>
    </source>
</evidence>
<comment type="catalytic activity">
    <reaction evidence="1">
        <text>ATP + protein L-histidine = ADP + protein N-phospho-L-histidine.</text>
        <dbReference type="EC" id="2.7.13.3"/>
    </reaction>
</comment>
<dbReference type="InterPro" id="IPR003661">
    <property type="entry name" value="HisK_dim/P_dom"/>
</dbReference>
<dbReference type="InterPro" id="IPR003594">
    <property type="entry name" value="HATPase_dom"/>
</dbReference>
<dbReference type="InterPro" id="IPR005467">
    <property type="entry name" value="His_kinase_dom"/>
</dbReference>
<dbReference type="EC" id="2.7.13.3" evidence="2"/>
<keyword evidence="6 10" id="KW-0418">Kinase</keyword>
<keyword evidence="8" id="KW-0902">Two-component regulatory system</keyword>
<evidence type="ECO:0000313" key="10">
    <source>
        <dbReference type="EMBL" id="KRG87305.1"/>
    </source>
</evidence>
<dbReference type="EMBL" id="LDJP01000025">
    <property type="protein sequence ID" value="KRG87305.1"/>
    <property type="molecule type" value="Genomic_DNA"/>
</dbReference>
<dbReference type="Proteomes" id="UP000050940">
    <property type="component" value="Unassembled WGS sequence"/>
</dbReference>
<evidence type="ECO:0000256" key="5">
    <source>
        <dbReference type="ARBA" id="ARBA00022741"/>
    </source>
</evidence>
<evidence type="ECO:0000259" key="9">
    <source>
        <dbReference type="PROSITE" id="PS50109"/>
    </source>
</evidence>
<dbReference type="STRING" id="659018.ABB34_05200"/>
<dbReference type="OrthoDB" id="9789238at2"/>
<dbReference type="Pfam" id="PF00512">
    <property type="entry name" value="HisKA"/>
    <property type="match status" value="1"/>
</dbReference>
<reference evidence="10 11" key="1">
    <citation type="submission" date="2015-05" db="EMBL/GenBank/DDBJ databases">
        <title>Genome sequencing and analysis of members of genus Stenotrophomonas.</title>
        <authorList>
            <person name="Patil P.P."/>
            <person name="Midha S."/>
            <person name="Patil P.B."/>
        </authorList>
    </citation>
    <scope>NUCLEOTIDE SEQUENCE [LARGE SCALE GENOMIC DNA]</scope>
    <source>
        <strain evidence="10 11">JCM 16244</strain>
    </source>
</reference>
<dbReference type="InterPro" id="IPR036097">
    <property type="entry name" value="HisK_dim/P_sf"/>
</dbReference>
<evidence type="ECO:0000256" key="4">
    <source>
        <dbReference type="ARBA" id="ARBA00022679"/>
    </source>
</evidence>
<dbReference type="Gene3D" id="3.30.565.10">
    <property type="entry name" value="Histidine kinase-like ATPase, C-terminal domain"/>
    <property type="match status" value="1"/>
</dbReference>
<evidence type="ECO:0000256" key="7">
    <source>
        <dbReference type="ARBA" id="ARBA00022840"/>
    </source>
</evidence>
<dbReference type="InterPro" id="IPR004358">
    <property type="entry name" value="Sig_transdc_His_kin-like_C"/>
</dbReference>
<dbReference type="SUPFAM" id="SSF47384">
    <property type="entry name" value="Homodimeric domain of signal transducing histidine kinase"/>
    <property type="match status" value="1"/>
</dbReference>